<evidence type="ECO:0000259" key="15">
    <source>
        <dbReference type="Pfam" id="PF16654"/>
    </source>
</evidence>
<protein>
    <recommendedName>
        <fullName evidence="5 12">Meso-diaminopimelate D-dehydrogenase</fullName>
        <shortName evidence="12">DAPDH</shortName>
        <shortName evidence="12">Meso-DAP dehydrogenase</shortName>
        <ecNumber evidence="4 12">1.4.1.16</ecNumber>
    </recommendedName>
</protein>
<keyword evidence="7 12" id="KW-0521">NADP</keyword>
<comment type="pathway">
    <text evidence="1 12">Amino-acid biosynthesis; L-lysine biosynthesis via DAP pathway; DL-2,6-diaminopimelate from (S)-tetrahydrodipicolinate: step 1/1.</text>
</comment>
<keyword evidence="8 12" id="KW-0220">Diaminopimelate biosynthesis</keyword>
<name>A0A9D2HBY6_9BACT</name>
<dbReference type="NCBIfam" id="TIGR01921">
    <property type="entry name" value="DAP-DH"/>
    <property type="match status" value="1"/>
</dbReference>
<evidence type="ECO:0000259" key="14">
    <source>
        <dbReference type="Pfam" id="PF01408"/>
    </source>
</evidence>
<comment type="caution">
    <text evidence="16">The sequence shown here is derived from an EMBL/GenBank/DDBJ whole genome shotgun (WGS) entry which is preliminary data.</text>
</comment>
<feature type="binding site" evidence="13">
    <location>
        <begin position="123"/>
        <end position="127"/>
    </location>
    <ligand>
        <name>NADP(+)</name>
        <dbReference type="ChEBI" id="CHEBI:58349"/>
    </ligand>
</feature>
<evidence type="ECO:0000256" key="12">
    <source>
        <dbReference type="PIRNR" id="PIRNR025648"/>
    </source>
</evidence>
<evidence type="ECO:0000313" key="16">
    <source>
        <dbReference type="EMBL" id="HJA07677.1"/>
    </source>
</evidence>
<evidence type="ECO:0000256" key="2">
    <source>
        <dbReference type="ARBA" id="ARBA00007442"/>
    </source>
</evidence>
<dbReference type="SUPFAM" id="SSF51735">
    <property type="entry name" value="NAD(P)-binding Rossmann-fold domains"/>
    <property type="match status" value="1"/>
</dbReference>
<dbReference type="EC" id="1.4.1.16" evidence="4 12"/>
<dbReference type="SUPFAM" id="SSF55347">
    <property type="entry name" value="Glyceraldehyde-3-phosphate dehydrogenase-like, C-terminal domain"/>
    <property type="match status" value="1"/>
</dbReference>
<evidence type="ECO:0000256" key="3">
    <source>
        <dbReference type="ARBA" id="ARBA00011738"/>
    </source>
</evidence>
<feature type="domain" description="Gfo/Idh/MocA-like oxidoreductase N-terminal" evidence="14">
    <location>
        <begin position="4"/>
        <end position="90"/>
    </location>
</feature>
<reference evidence="16" key="2">
    <citation type="submission" date="2021-04" db="EMBL/GenBank/DDBJ databases">
        <authorList>
            <person name="Gilroy R."/>
        </authorList>
    </citation>
    <scope>NUCLEOTIDE SEQUENCE</scope>
    <source>
        <strain evidence="16">CHK186-16707</strain>
    </source>
</reference>
<comment type="catalytic activity">
    <reaction evidence="11 12">
        <text>meso-2,6-diaminopimelate + NADP(+) + H2O = (S)-2-amino-6-oxoheptanedioate + NH4(+) + NADPH + H(+)</text>
        <dbReference type="Rhea" id="RHEA:13561"/>
        <dbReference type="ChEBI" id="CHEBI:15377"/>
        <dbReference type="ChEBI" id="CHEBI:15378"/>
        <dbReference type="ChEBI" id="CHEBI:28938"/>
        <dbReference type="ChEBI" id="CHEBI:57783"/>
        <dbReference type="ChEBI" id="CHEBI:57791"/>
        <dbReference type="ChEBI" id="CHEBI:58349"/>
        <dbReference type="ChEBI" id="CHEBI:58556"/>
        <dbReference type="EC" id="1.4.1.16"/>
    </reaction>
</comment>
<feature type="binding site" evidence="13">
    <location>
        <begin position="94"/>
        <end position="96"/>
    </location>
    <ligand>
        <name>NADP(+)</name>
        <dbReference type="ChEBI" id="CHEBI:58349"/>
    </ligand>
</feature>
<dbReference type="CDD" id="cd02270">
    <property type="entry name" value="meso-DAPDH_N"/>
    <property type="match status" value="1"/>
</dbReference>
<keyword evidence="13" id="KW-0547">Nucleotide-binding</keyword>
<keyword evidence="9 12" id="KW-0560">Oxidoreductase</keyword>
<dbReference type="InterPro" id="IPR036291">
    <property type="entry name" value="NAD(P)-bd_dom_sf"/>
</dbReference>
<evidence type="ECO:0000256" key="13">
    <source>
        <dbReference type="PIRSR" id="PIRSR025648-1"/>
    </source>
</evidence>
<feature type="domain" description="Meso-diaminopimelate D-dehydrogenase C-terminal" evidence="15">
    <location>
        <begin position="124"/>
        <end position="178"/>
    </location>
</feature>
<dbReference type="GO" id="GO:0000166">
    <property type="term" value="F:nucleotide binding"/>
    <property type="evidence" value="ECO:0007669"/>
    <property type="project" value="UniProtKB-KW"/>
</dbReference>
<reference evidence="16" key="1">
    <citation type="journal article" date="2021" name="PeerJ">
        <title>Extensive microbial diversity within the chicken gut microbiome revealed by metagenomics and culture.</title>
        <authorList>
            <person name="Gilroy R."/>
            <person name="Ravi A."/>
            <person name="Getino M."/>
            <person name="Pursley I."/>
            <person name="Horton D.L."/>
            <person name="Alikhan N.F."/>
            <person name="Baker D."/>
            <person name="Gharbi K."/>
            <person name="Hall N."/>
            <person name="Watson M."/>
            <person name="Adriaenssens E.M."/>
            <person name="Foster-Nyarko E."/>
            <person name="Jarju S."/>
            <person name="Secka A."/>
            <person name="Antonio M."/>
            <person name="Oren A."/>
            <person name="Chaudhuri R.R."/>
            <person name="La Ragione R."/>
            <person name="Hildebrand F."/>
            <person name="Pallen M.J."/>
        </authorList>
    </citation>
    <scope>NUCLEOTIDE SEQUENCE</scope>
    <source>
        <strain evidence="16">CHK186-16707</strain>
    </source>
</reference>
<accession>A0A9D2HBY6</accession>
<evidence type="ECO:0000256" key="11">
    <source>
        <dbReference type="ARBA" id="ARBA00052023"/>
    </source>
</evidence>
<dbReference type="InterPro" id="IPR032094">
    <property type="entry name" value="Meso-DAP_DH_C"/>
</dbReference>
<dbReference type="Proteomes" id="UP000824225">
    <property type="component" value="Unassembled WGS sequence"/>
</dbReference>
<gene>
    <name evidence="16" type="ORF">H9962_00580</name>
</gene>
<evidence type="ECO:0000256" key="6">
    <source>
        <dbReference type="ARBA" id="ARBA00022605"/>
    </source>
</evidence>
<keyword evidence="6 12" id="KW-0028">Amino-acid biosynthesis</keyword>
<dbReference type="PIRSF" id="PIRSF025648">
    <property type="entry name" value="DDH"/>
    <property type="match status" value="1"/>
</dbReference>
<dbReference type="GO" id="GO:0019877">
    <property type="term" value="P:diaminopimelate biosynthetic process"/>
    <property type="evidence" value="ECO:0007669"/>
    <property type="project" value="UniProtKB-UniRule"/>
</dbReference>
<dbReference type="InterPro" id="IPR010190">
    <property type="entry name" value="Diaminopimelate_DH_Ddh"/>
</dbReference>
<comment type="similarity">
    <text evidence="2 12">Belongs to the diaminopimelate dehydrogenase family.</text>
</comment>
<evidence type="ECO:0000256" key="8">
    <source>
        <dbReference type="ARBA" id="ARBA00022915"/>
    </source>
</evidence>
<evidence type="ECO:0000256" key="4">
    <source>
        <dbReference type="ARBA" id="ARBA00012080"/>
    </source>
</evidence>
<feature type="binding site" evidence="13">
    <location>
        <position position="175"/>
    </location>
    <ligand>
        <name>substrate</name>
    </ligand>
</feature>
<keyword evidence="10 12" id="KW-0457">Lysine biosynthesis</keyword>
<dbReference type="Pfam" id="PF01408">
    <property type="entry name" value="GFO_IDH_MocA"/>
    <property type="match status" value="1"/>
</dbReference>
<feature type="binding site" evidence="13">
    <location>
        <position position="259"/>
    </location>
    <ligand>
        <name>substrate</name>
    </ligand>
</feature>
<dbReference type="Pfam" id="PF16654">
    <property type="entry name" value="DAPDH_C"/>
    <property type="match status" value="1"/>
</dbReference>
<dbReference type="EMBL" id="DXAN01000002">
    <property type="protein sequence ID" value="HJA07677.1"/>
    <property type="molecule type" value="Genomic_DNA"/>
</dbReference>
<organism evidence="16 17">
    <name type="scientific">Candidatus Mailhella merdigallinarum</name>
    <dbReference type="NCBI Taxonomy" id="2838658"/>
    <lineage>
        <taxon>Bacteria</taxon>
        <taxon>Pseudomonadati</taxon>
        <taxon>Thermodesulfobacteriota</taxon>
        <taxon>Desulfovibrionia</taxon>
        <taxon>Desulfovibrionales</taxon>
        <taxon>Desulfovibrionaceae</taxon>
        <taxon>Mailhella</taxon>
    </lineage>
</organism>
<feature type="binding site" evidence="13">
    <location>
        <position position="185"/>
    </location>
    <ligand>
        <name>substrate</name>
    </ligand>
</feature>
<evidence type="ECO:0000256" key="7">
    <source>
        <dbReference type="ARBA" id="ARBA00022857"/>
    </source>
</evidence>
<dbReference type="Gene3D" id="3.30.360.10">
    <property type="entry name" value="Dihydrodipicolinate Reductase, domain 2"/>
    <property type="match status" value="1"/>
</dbReference>
<evidence type="ECO:0000256" key="5">
    <source>
        <dbReference type="ARBA" id="ARBA00021654"/>
    </source>
</evidence>
<dbReference type="AlphaFoldDB" id="A0A9D2HBY6"/>
<dbReference type="GO" id="GO:0009089">
    <property type="term" value="P:lysine biosynthetic process via diaminopimelate"/>
    <property type="evidence" value="ECO:0007669"/>
    <property type="project" value="UniProtKB-UniRule"/>
</dbReference>
<dbReference type="Gene3D" id="3.40.50.720">
    <property type="entry name" value="NAD(P)-binding Rossmann-like Domain"/>
    <property type="match status" value="1"/>
</dbReference>
<evidence type="ECO:0000256" key="1">
    <source>
        <dbReference type="ARBA" id="ARBA00004896"/>
    </source>
</evidence>
<comment type="function">
    <text evidence="12">Catalyzes the reversible NADPH-dependent reductive amination of L-2-amino-6-oxopimelate, the acyclic form of L-tetrahydrodipicolinate, to generate the meso compound, D,L-2,6-diaminopimelate.</text>
</comment>
<comment type="subunit">
    <text evidence="3 12">Homodimer.</text>
</comment>
<evidence type="ECO:0000313" key="17">
    <source>
        <dbReference type="Proteomes" id="UP000824225"/>
    </source>
</evidence>
<sequence length="309" mass="32539">MSFSAAVFGLGNIGRFAVEALEAAPDAHCLGVVRRRESLGTASLDQRGLPAYAALDELIAARGRPDVVLVCAPSRQVPDLAAGLLAQGLNTVDSFDIHDRIPETLACLDQAARQGGSVAVTAAGWDPGTDSVLRALFEAMVPTGTTFTNFGRGRSMGHSVAVRALPGVADATAITIPDGGGRHSRLVYVVLDEGARFEDVRAAIAADPYFSHDPLEVRQVSAAELPFVADASHGVLLERTGASGFTANQRLSFDMRINNPALTAQVLVAAARAAVRRRNRGEHGAFTLLDIPPVELLPGDRLVHIARLV</sequence>
<dbReference type="GO" id="GO:0047850">
    <property type="term" value="F:diaminopimelate dehydrogenase activity"/>
    <property type="evidence" value="ECO:0007669"/>
    <property type="project" value="UniProtKB-UniRule"/>
</dbReference>
<dbReference type="InterPro" id="IPR000683">
    <property type="entry name" value="Gfo/Idh/MocA-like_OxRdtase_N"/>
</dbReference>
<feature type="binding site" evidence="13">
    <location>
        <position position="233"/>
    </location>
    <ligand>
        <name>substrate</name>
    </ligand>
</feature>
<proteinExistence type="inferred from homology"/>
<evidence type="ECO:0000256" key="10">
    <source>
        <dbReference type="ARBA" id="ARBA00023154"/>
    </source>
</evidence>
<evidence type="ECO:0000256" key="9">
    <source>
        <dbReference type="ARBA" id="ARBA00023002"/>
    </source>
</evidence>